<keyword evidence="7" id="KW-0966">Cell projection</keyword>
<keyword evidence="7" id="KW-0969">Cilium</keyword>
<feature type="domain" description="Flagellin N-terminal" evidence="5">
    <location>
        <begin position="5"/>
        <end position="141"/>
    </location>
</feature>
<accession>A0A7W7N407</accession>
<evidence type="ECO:0000256" key="2">
    <source>
        <dbReference type="ARBA" id="ARBA00011829"/>
    </source>
</evidence>
<comment type="subcellular location">
    <subcellularLocation>
        <location evidence="4">Secreted</location>
    </subcellularLocation>
    <subcellularLocation>
        <location evidence="4">Bacterial flagellum</location>
    </subcellularLocation>
</comment>
<reference evidence="7 8" key="1">
    <citation type="submission" date="2020-08" db="EMBL/GenBank/DDBJ databases">
        <title>Functional genomics of gut bacteria from endangered species of beetles.</title>
        <authorList>
            <person name="Carlos-Shanley C."/>
        </authorList>
    </citation>
    <scope>NUCLEOTIDE SEQUENCE [LARGE SCALE GENOMIC DNA]</scope>
    <source>
        <strain evidence="7 8">S00123</strain>
    </source>
</reference>
<comment type="similarity">
    <text evidence="1 4">Belongs to the bacterial flagellin family.</text>
</comment>
<evidence type="ECO:0000256" key="4">
    <source>
        <dbReference type="RuleBase" id="RU362073"/>
    </source>
</evidence>
<dbReference type="RefSeq" id="WP_184271797.1">
    <property type="nucleotide sequence ID" value="NZ_JACHKY010000005.1"/>
</dbReference>
<comment type="function">
    <text evidence="4">Flagellin is the subunit protein which polymerizes to form the filaments of bacterial flagella.</text>
</comment>
<dbReference type="Gene3D" id="1.20.1330.10">
    <property type="entry name" value="f41 fragment of flagellin, N-terminal domain"/>
    <property type="match status" value="1"/>
</dbReference>
<dbReference type="GO" id="GO:0005576">
    <property type="term" value="C:extracellular region"/>
    <property type="evidence" value="ECO:0007669"/>
    <property type="project" value="UniProtKB-SubCell"/>
</dbReference>
<comment type="subunit">
    <text evidence="2">In C.crescentus, the flagellar filament is composed of multiple flagellins of 29 kDa; 27 kDa and 25 kDa.</text>
</comment>
<dbReference type="InterPro" id="IPR001492">
    <property type="entry name" value="Flagellin"/>
</dbReference>
<dbReference type="SUPFAM" id="SSF64518">
    <property type="entry name" value="Phase 1 flagellin"/>
    <property type="match status" value="1"/>
</dbReference>
<dbReference type="AlphaFoldDB" id="A0A7W7N407"/>
<keyword evidence="3 4" id="KW-0975">Bacterial flagellum</keyword>
<evidence type="ECO:0000259" key="5">
    <source>
        <dbReference type="Pfam" id="PF00669"/>
    </source>
</evidence>
<evidence type="ECO:0000256" key="1">
    <source>
        <dbReference type="ARBA" id="ARBA00005709"/>
    </source>
</evidence>
<evidence type="ECO:0000256" key="3">
    <source>
        <dbReference type="ARBA" id="ARBA00023143"/>
    </source>
</evidence>
<evidence type="ECO:0000313" key="7">
    <source>
        <dbReference type="EMBL" id="MBB4799115.1"/>
    </source>
</evidence>
<dbReference type="GO" id="GO:0005198">
    <property type="term" value="F:structural molecule activity"/>
    <property type="evidence" value="ECO:0007669"/>
    <property type="project" value="UniProtKB-UniRule"/>
</dbReference>
<proteinExistence type="inferred from homology"/>
<keyword evidence="7" id="KW-0282">Flagellum</keyword>
<name>A0A7W7N407_9CAUL</name>
<protein>
    <recommendedName>
        <fullName evidence="4">Flagellin</fullName>
    </recommendedName>
</protein>
<evidence type="ECO:0000259" key="6">
    <source>
        <dbReference type="Pfam" id="PF00700"/>
    </source>
</evidence>
<gene>
    <name evidence="7" type="ORF">HNP32_002871</name>
</gene>
<feature type="domain" description="Flagellin C-terminal" evidence="6">
    <location>
        <begin position="213"/>
        <end position="287"/>
    </location>
</feature>
<dbReference type="InterPro" id="IPR001029">
    <property type="entry name" value="Flagellin_N"/>
</dbReference>
<keyword evidence="4" id="KW-0964">Secreted</keyword>
<dbReference type="GO" id="GO:0009288">
    <property type="term" value="C:bacterial-type flagellum"/>
    <property type="evidence" value="ECO:0007669"/>
    <property type="project" value="UniProtKB-SubCell"/>
</dbReference>
<dbReference type="PANTHER" id="PTHR42792">
    <property type="entry name" value="FLAGELLIN"/>
    <property type="match status" value="1"/>
</dbReference>
<evidence type="ECO:0000313" key="8">
    <source>
        <dbReference type="Proteomes" id="UP000539957"/>
    </source>
</evidence>
<dbReference type="Pfam" id="PF00700">
    <property type="entry name" value="Flagellin_C"/>
    <property type="match status" value="1"/>
</dbReference>
<dbReference type="InterPro" id="IPR046358">
    <property type="entry name" value="Flagellin_C"/>
</dbReference>
<sequence length="289" mass="30153">MTNSVLTNASALIALQNLNSTNNKLAATQSRVNTGLKVQGAKDNAATWAIAQNQRADTGALEAVKTSMNRATSLADVSLAAGAQISDLLIELREKATAAADPSQTVATRKAYNDEFQSLLKSLQSFADNATFDGENILNGKVGGVAGTPPLPPLDFLANVGATETISMNRQDMTVTGLGLTGFTAPATAFDLLSKDNAEAALKKVVTGLDTANARLAELGAQSKQVEKHNTFVSKLMDSLEVGIGNLVDADMAKESARLQALQVQQQLGAQALSIANQAPQIILSLFKG</sequence>
<organism evidence="7 8">
    <name type="scientific">Brevundimonas bullata</name>
    <dbReference type="NCBI Taxonomy" id="13160"/>
    <lineage>
        <taxon>Bacteria</taxon>
        <taxon>Pseudomonadati</taxon>
        <taxon>Pseudomonadota</taxon>
        <taxon>Alphaproteobacteria</taxon>
        <taxon>Caulobacterales</taxon>
        <taxon>Caulobacteraceae</taxon>
        <taxon>Brevundimonas</taxon>
    </lineage>
</organism>
<dbReference type="PANTHER" id="PTHR42792:SF2">
    <property type="entry name" value="FLAGELLIN"/>
    <property type="match status" value="1"/>
</dbReference>
<dbReference type="Proteomes" id="UP000539957">
    <property type="component" value="Unassembled WGS sequence"/>
</dbReference>
<dbReference type="Pfam" id="PF00669">
    <property type="entry name" value="Flagellin_N"/>
    <property type="match status" value="1"/>
</dbReference>
<comment type="caution">
    <text evidence="7">The sequence shown here is derived from an EMBL/GenBank/DDBJ whole genome shotgun (WGS) entry which is preliminary data.</text>
</comment>
<keyword evidence="8" id="KW-1185">Reference proteome</keyword>
<dbReference type="EMBL" id="JACHKY010000005">
    <property type="protein sequence ID" value="MBB4799115.1"/>
    <property type="molecule type" value="Genomic_DNA"/>
</dbReference>